<evidence type="ECO:0000313" key="7">
    <source>
        <dbReference type="EMBL" id="KAL0841852.1"/>
    </source>
</evidence>
<feature type="domain" description="THAP-type" evidence="6">
    <location>
        <begin position="1"/>
        <end position="87"/>
    </location>
</feature>
<dbReference type="SMART" id="SM00980">
    <property type="entry name" value="THAP"/>
    <property type="match status" value="1"/>
</dbReference>
<dbReference type="PANTHER" id="PTHR46927:SF3">
    <property type="entry name" value="THAP-TYPE DOMAIN-CONTAINING PROTEIN"/>
    <property type="match status" value="1"/>
</dbReference>
<reference evidence="7 8" key="1">
    <citation type="submission" date="2024-06" db="EMBL/GenBank/DDBJ databases">
        <title>A chromosome-level genome assembly of beet webworm, Loxostege sticticalis.</title>
        <authorList>
            <person name="Zhang Y."/>
        </authorList>
    </citation>
    <scope>NUCLEOTIDE SEQUENCE [LARGE SCALE GENOMIC DNA]</scope>
    <source>
        <strain evidence="7">AQ028</strain>
        <tissue evidence="7">Male pupae</tissue>
    </source>
</reference>
<keyword evidence="1" id="KW-0479">Metal-binding</keyword>
<comment type="caution">
    <text evidence="7">The sequence shown here is derived from an EMBL/GenBank/DDBJ whole genome shotgun (WGS) entry which is preliminary data.</text>
</comment>
<proteinExistence type="predicted"/>
<protein>
    <recommendedName>
        <fullName evidence="6">THAP-type domain-containing protein</fullName>
    </recommendedName>
</protein>
<dbReference type="AlphaFoldDB" id="A0ABD0TFL3"/>
<dbReference type="GO" id="GO:0008270">
    <property type="term" value="F:zinc ion binding"/>
    <property type="evidence" value="ECO:0007669"/>
    <property type="project" value="UniProtKB-KW"/>
</dbReference>
<dbReference type="PANTHER" id="PTHR46927">
    <property type="entry name" value="AGAP005574-PA"/>
    <property type="match status" value="1"/>
</dbReference>
<dbReference type="PROSITE" id="PS50950">
    <property type="entry name" value="ZF_THAP"/>
    <property type="match status" value="1"/>
</dbReference>
<dbReference type="InterPro" id="IPR052224">
    <property type="entry name" value="THAP_domain_protein"/>
</dbReference>
<dbReference type="SUPFAM" id="SSF57716">
    <property type="entry name" value="Glucocorticoid receptor-like (DNA-binding domain)"/>
    <property type="match status" value="1"/>
</dbReference>
<keyword evidence="3" id="KW-0862">Zinc</keyword>
<dbReference type="Gene3D" id="6.20.210.20">
    <property type="entry name" value="THAP domain"/>
    <property type="match status" value="1"/>
</dbReference>
<keyword evidence="2 5" id="KW-0863">Zinc-finger</keyword>
<keyword evidence="4 5" id="KW-0238">DNA-binding</keyword>
<organism evidence="7 8">
    <name type="scientific">Loxostege sticticalis</name>
    <name type="common">Beet webworm moth</name>
    <dbReference type="NCBI Taxonomy" id="481309"/>
    <lineage>
        <taxon>Eukaryota</taxon>
        <taxon>Metazoa</taxon>
        <taxon>Ecdysozoa</taxon>
        <taxon>Arthropoda</taxon>
        <taxon>Hexapoda</taxon>
        <taxon>Insecta</taxon>
        <taxon>Pterygota</taxon>
        <taxon>Neoptera</taxon>
        <taxon>Endopterygota</taxon>
        <taxon>Lepidoptera</taxon>
        <taxon>Glossata</taxon>
        <taxon>Ditrysia</taxon>
        <taxon>Pyraloidea</taxon>
        <taxon>Crambidae</taxon>
        <taxon>Pyraustinae</taxon>
        <taxon>Loxostege</taxon>
    </lineage>
</organism>
<evidence type="ECO:0000256" key="2">
    <source>
        <dbReference type="ARBA" id="ARBA00022771"/>
    </source>
</evidence>
<dbReference type="InterPro" id="IPR006612">
    <property type="entry name" value="THAP_Znf"/>
</dbReference>
<gene>
    <name evidence="7" type="ORF">ABMA28_014091</name>
</gene>
<evidence type="ECO:0000256" key="5">
    <source>
        <dbReference type="PROSITE-ProRule" id="PRU00309"/>
    </source>
</evidence>
<dbReference type="EMBL" id="JBEDNZ010000005">
    <property type="protein sequence ID" value="KAL0841852.1"/>
    <property type="molecule type" value="Genomic_DNA"/>
</dbReference>
<evidence type="ECO:0000313" key="8">
    <source>
        <dbReference type="Proteomes" id="UP001549921"/>
    </source>
</evidence>
<dbReference type="GO" id="GO:0003677">
    <property type="term" value="F:DNA binding"/>
    <property type="evidence" value="ECO:0007669"/>
    <property type="project" value="UniProtKB-UniRule"/>
</dbReference>
<accession>A0ABD0TFL3</accession>
<dbReference type="InterPro" id="IPR038441">
    <property type="entry name" value="THAP_Znf_sf"/>
</dbReference>
<dbReference type="SMART" id="SM00692">
    <property type="entry name" value="DM3"/>
    <property type="match status" value="1"/>
</dbReference>
<evidence type="ECO:0000256" key="3">
    <source>
        <dbReference type="ARBA" id="ARBA00022833"/>
    </source>
</evidence>
<dbReference type="Pfam" id="PF05485">
    <property type="entry name" value="THAP"/>
    <property type="match status" value="1"/>
</dbReference>
<name>A0ABD0TFL3_LOXSC</name>
<evidence type="ECO:0000259" key="6">
    <source>
        <dbReference type="PROSITE" id="PS50950"/>
    </source>
</evidence>
<evidence type="ECO:0000256" key="1">
    <source>
        <dbReference type="ARBA" id="ARBA00022723"/>
    </source>
</evidence>
<evidence type="ECO:0000256" key="4">
    <source>
        <dbReference type="ARBA" id="ARBA00023125"/>
    </source>
</evidence>
<sequence>MPSCVVKWCKNNSNDHSKSHGITFHIFPHDPVRKRRWMKAVQLERHDKEWMPSNGSKICSIHFKDDDFYLSKKGFQMLKKDAIPICTNLSAPSAVSTACYVPCPLPLQLAYPSDYVSDFCSFMNLLISPFP</sequence>
<dbReference type="Proteomes" id="UP001549921">
    <property type="component" value="Unassembled WGS sequence"/>
</dbReference>